<keyword evidence="2" id="KW-1185">Reference proteome</keyword>
<keyword evidence="1" id="KW-0406">Ion transport</keyword>
<organism evidence="1 2">
    <name type="scientific">Platysternon megacephalum</name>
    <name type="common">big-headed turtle</name>
    <dbReference type="NCBI Taxonomy" id="55544"/>
    <lineage>
        <taxon>Eukaryota</taxon>
        <taxon>Metazoa</taxon>
        <taxon>Chordata</taxon>
        <taxon>Craniata</taxon>
        <taxon>Vertebrata</taxon>
        <taxon>Euteleostomi</taxon>
        <taxon>Archelosauria</taxon>
        <taxon>Testudinata</taxon>
        <taxon>Testudines</taxon>
        <taxon>Cryptodira</taxon>
        <taxon>Durocryptodira</taxon>
        <taxon>Testudinoidea</taxon>
        <taxon>Platysternidae</taxon>
        <taxon>Platysternon</taxon>
    </lineage>
</organism>
<keyword evidence="1" id="KW-0407">Ion channel</keyword>
<protein>
    <submittedName>
        <fullName evidence="1">G protein-activated inward rectifier potassium channel 1-like</fullName>
    </submittedName>
</protein>
<reference evidence="1 2" key="1">
    <citation type="submission" date="2019-04" db="EMBL/GenBank/DDBJ databases">
        <title>Draft genome of the big-headed turtle Platysternon megacephalum.</title>
        <authorList>
            <person name="Gong S."/>
        </authorList>
    </citation>
    <scope>NUCLEOTIDE SEQUENCE [LARGE SCALE GENOMIC DNA]</scope>
    <source>
        <strain evidence="1">DO16091913</strain>
        <tissue evidence="1">Muscle</tissue>
    </source>
</reference>
<keyword evidence="1" id="KW-0813">Transport</keyword>
<comment type="caution">
    <text evidence="1">The sequence shown here is derived from an EMBL/GenBank/DDBJ whole genome shotgun (WGS) entry which is preliminary data.</text>
</comment>
<dbReference type="Proteomes" id="UP000297703">
    <property type="component" value="Unassembled WGS sequence"/>
</dbReference>
<evidence type="ECO:0000313" key="2">
    <source>
        <dbReference type="Proteomes" id="UP000297703"/>
    </source>
</evidence>
<accession>A0A4D9EJY6</accession>
<proteinExistence type="predicted"/>
<dbReference type="AlphaFoldDB" id="A0A4D9EJY6"/>
<reference evidence="1 2" key="2">
    <citation type="submission" date="2019-04" db="EMBL/GenBank/DDBJ databases">
        <title>The genome sequence of big-headed turtle.</title>
        <authorList>
            <person name="Gong S."/>
        </authorList>
    </citation>
    <scope>NUCLEOTIDE SEQUENCE [LARGE SCALE GENOMIC DNA]</scope>
    <source>
        <strain evidence="1">DO16091913</strain>
        <tissue evidence="1">Muscle</tissue>
    </source>
</reference>
<evidence type="ECO:0000313" key="1">
    <source>
        <dbReference type="EMBL" id="TFK11087.1"/>
    </source>
</evidence>
<dbReference type="GO" id="GO:0034220">
    <property type="term" value="P:monoatomic ion transmembrane transport"/>
    <property type="evidence" value="ECO:0007669"/>
    <property type="project" value="UniProtKB-KW"/>
</dbReference>
<name>A0A4D9EJY6_9SAUR</name>
<dbReference type="EMBL" id="QXTE01000036">
    <property type="protein sequence ID" value="TFK11087.1"/>
    <property type="molecule type" value="Genomic_DNA"/>
</dbReference>
<gene>
    <name evidence="1" type="ORF">DR999_PMT05677</name>
</gene>
<sequence>MACLLLEESGHRINRAHQSDLRNRASQGYDTAYQLGGTRVCMCVCKDDNENIIVNDRDTQRNLIKYIIAAILLKGTETIILFSDFSYEFLSSHMPCMIKAYPNKHHLLYKQNVFGKQKKDLLLSIFFQNYSSWVL</sequence>